<dbReference type="EMBL" id="JAUHHV010000004">
    <property type="protein sequence ID" value="KAK1428136.1"/>
    <property type="molecule type" value="Genomic_DNA"/>
</dbReference>
<evidence type="ECO:0000313" key="3">
    <source>
        <dbReference type="Proteomes" id="UP001229421"/>
    </source>
</evidence>
<dbReference type="AlphaFoldDB" id="A0AAD8KVX9"/>
<evidence type="ECO:0008006" key="4">
    <source>
        <dbReference type="Google" id="ProtNLM"/>
    </source>
</evidence>
<keyword evidence="1" id="KW-0472">Membrane</keyword>
<reference evidence="2" key="1">
    <citation type="journal article" date="2023" name="bioRxiv">
        <title>Improved chromosome-level genome assembly for marigold (Tagetes erecta).</title>
        <authorList>
            <person name="Jiang F."/>
            <person name="Yuan L."/>
            <person name="Wang S."/>
            <person name="Wang H."/>
            <person name="Xu D."/>
            <person name="Wang A."/>
            <person name="Fan W."/>
        </authorList>
    </citation>
    <scope>NUCLEOTIDE SEQUENCE</scope>
    <source>
        <strain evidence="2">WSJ</strain>
        <tissue evidence="2">Leaf</tissue>
    </source>
</reference>
<accession>A0AAD8KVX9</accession>
<name>A0AAD8KVX9_TARER</name>
<feature type="transmembrane region" description="Helical" evidence="1">
    <location>
        <begin position="6"/>
        <end position="28"/>
    </location>
</feature>
<keyword evidence="1" id="KW-1133">Transmembrane helix</keyword>
<organism evidence="2 3">
    <name type="scientific">Tagetes erecta</name>
    <name type="common">African marigold</name>
    <dbReference type="NCBI Taxonomy" id="13708"/>
    <lineage>
        <taxon>Eukaryota</taxon>
        <taxon>Viridiplantae</taxon>
        <taxon>Streptophyta</taxon>
        <taxon>Embryophyta</taxon>
        <taxon>Tracheophyta</taxon>
        <taxon>Spermatophyta</taxon>
        <taxon>Magnoliopsida</taxon>
        <taxon>eudicotyledons</taxon>
        <taxon>Gunneridae</taxon>
        <taxon>Pentapetalae</taxon>
        <taxon>asterids</taxon>
        <taxon>campanulids</taxon>
        <taxon>Asterales</taxon>
        <taxon>Asteraceae</taxon>
        <taxon>Asteroideae</taxon>
        <taxon>Heliantheae alliance</taxon>
        <taxon>Tageteae</taxon>
        <taxon>Tagetes</taxon>
    </lineage>
</organism>
<keyword evidence="3" id="KW-1185">Reference proteome</keyword>
<dbReference type="Proteomes" id="UP001229421">
    <property type="component" value="Unassembled WGS sequence"/>
</dbReference>
<sequence>MPLCCYVVANVVIVIVVVVVAFVVYNGLGDGGLIQFSGIAVVVDTSCGIGIDEDDDGGDAIDSGGGFLFAFD</sequence>
<protein>
    <recommendedName>
        <fullName evidence="4">Transmembrane protein</fullName>
    </recommendedName>
</protein>
<evidence type="ECO:0000256" key="1">
    <source>
        <dbReference type="SAM" id="Phobius"/>
    </source>
</evidence>
<proteinExistence type="predicted"/>
<keyword evidence="1" id="KW-0812">Transmembrane</keyword>
<gene>
    <name evidence="2" type="ORF">QVD17_16964</name>
</gene>
<comment type="caution">
    <text evidence="2">The sequence shown here is derived from an EMBL/GenBank/DDBJ whole genome shotgun (WGS) entry which is preliminary data.</text>
</comment>
<evidence type="ECO:0000313" key="2">
    <source>
        <dbReference type="EMBL" id="KAK1428136.1"/>
    </source>
</evidence>